<reference evidence="2" key="1">
    <citation type="submission" date="2016-10" db="EMBL/GenBank/DDBJ databases">
        <authorList>
            <person name="Varghese N."/>
            <person name="Submissions S."/>
        </authorList>
    </citation>
    <scope>NUCLEOTIDE SEQUENCE [LARGE SCALE GENOMIC DNA]</scope>
    <source>
        <strain>GEY</strain>
        <strain evidence="2">DSM 9560</strain>
    </source>
</reference>
<gene>
    <name evidence="1" type="ORF">SAMN04488541_10985</name>
</gene>
<name>A0A1I2KB81_9BACT</name>
<organism evidence="1 2">
    <name type="scientific">Thermoflexibacter ruber</name>
    <dbReference type="NCBI Taxonomy" id="1003"/>
    <lineage>
        <taxon>Bacteria</taxon>
        <taxon>Pseudomonadati</taxon>
        <taxon>Bacteroidota</taxon>
        <taxon>Cytophagia</taxon>
        <taxon>Cytophagales</taxon>
        <taxon>Thermoflexibacteraceae</taxon>
        <taxon>Thermoflexibacter</taxon>
    </lineage>
</organism>
<dbReference type="AlphaFoldDB" id="A0A1I2KB81"/>
<accession>A0A1I2KB81</accession>
<proteinExistence type="predicted"/>
<evidence type="ECO:0000313" key="1">
    <source>
        <dbReference type="EMBL" id="SFF63568.1"/>
    </source>
</evidence>
<dbReference type="EMBL" id="FONY01000098">
    <property type="protein sequence ID" value="SFF63568.1"/>
    <property type="molecule type" value="Genomic_DNA"/>
</dbReference>
<keyword evidence="2" id="KW-1185">Reference proteome</keyword>
<protein>
    <submittedName>
        <fullName evidence="1">Uncharacterized protein</fullName>
    </submittedName>
</protein>
<sequence>IAEGFDNQVILKLTGLTIEQIEALRKEVR</sequence>
<feature type="non-terminal residue" evidence="1">
    <location>
        <position position="1"/>
    </location>
</feature>
<dbReference type="Proteomes" id="UP000199513">
    <property type="component" value="Unassembled WGS sequence"/>
</dbReference>
<evidence type="ECO:0000313" key="2">
    <source>
        <dbReference type="Proteomes" id="UP000199513"/>
    </source>
</evidence>